<dbReference type="NCBIfam" id="TIGR04226">
    <property type="entry name" value="RrgB_K2N_iso_D2"/>
    <property type="match status" value="2"/>
</dbReference>
<feature type="domain" description="DUF11" evidence="3">
    <location>
        <begin position="3534"/>
        <end position="3598"/>
    </location>
</feature>
<dbReference type="PATRIC" id="fig|1079994.3.peg.1469"/>
<feature type="compositionally biased region" description="Polar residues" evidence="1">
    <location>
        <begin position="1035"/>
        <end position="1051"/>
    </location>
</feature>
<dbReference type="InterPro" id="IPR001434">
    <property type="entry name" value="OmcB-like_DUF11"/>
</dbReference>
<feature type="domain" description="DUF11" evidence="3">
    <location>
        <begin position="2220"/>
        <end position="2327"/>
    </location>
</feature>
<feature type="domain" description="DUF11" evidence="3">
    <location>
        <begin position="2623"/>
        <end position="2754"/>
    </location>
</feature>
<keyword evidence="5" id="KW-1185">Reference proteome</keyword>
<feature type="domain" description="DUF11" evidence="3">
    <location>
        <begin position="3088"/>
        <end position="3151"/>
    </location>
</feature>
<feature type="domain" description="DUF11" evidence="3">
    <location>
        <begin position="3808"/>
        <end position="3906"/>
    </location>
</feature>
<sequence>MDKMVTAVVGARRSRVRSLIASIATGAIVAGSLVAVGVGAQQAVAAEWAPKVTVESAGAGAKNFILAGEDASFTVEVANTDGGKQFNLGVSALLPESVSFVAGGGSQQPTQVYGPLSVLPNESRTAAATAESCAASGLIPASELDPAGPANRCAVPAGQQLWVWANIDDLPQGGTVPLNVTVRPDAAAYPVGSTITFNATAYTSDDPSRLPAFDGSESKAKTADHTSKPGVDADFAQPDVRALRVTKSEPSPERELLRGVHDHPTVYTIRVQNTGEAPTSGVTVTDYLPAGLEYLGLAGGDNTTAGTGEYTVDGQPRRMPALSPLASAAAERVETVALSGAEADALGLAGAGVYTKVTWTLNDLAGGTAQSFPASAGTSGSVELKYYAAVPLFENALWEGAAPDAASGLQGANLGNNTGPSTRHGSADAAAPAGAQALTNAATASGAFTGPVLDDDDALRTTSDTDTETVDAVDLHVIKRVQEDAFTTGALANYTLQVRASEYVDARDVRLTDVIPNGLCPAFPEQSPAPRLSIVNGEAAGAYADAAAWSQAVTRGSACNYPSAETGAAVDAATVESIEFDSATGEFTVVFAVDALAANTSAEVRYTLMQRPNYTGAKGNTSSGDRLTNRVSITGTTSPIAAIAADPALLERVGDERHPLDDSQATITSHFTNIEKEVLARGRTLDEGVADPAAWEKRASAPFSPGDRVWYRIQVPFTEGAETRNPVLDDYLPAGVDFVQAKYAFTGMADAADTAAPQSRTDAGFPLAYIPEPAVDGSRLSWDLGEQRGDFRFMPLGSSLTVFIEGVVTAQSASADDLDSPANHAKYQQVNVDGELAFRRSDATIDLDWGATLQKGIETNTHAGGSANRAFGEGGSGETVAQGDTVTYRIDVTAPQNTTSGYQIWDVLPEGVTAADIATGSFTASLYDGGMPGSPETPLDADDFTATAVDAVPSDGPQLSAEYAGRSVVIWTISSEVPGSSPATGTTDAVTRGFTLGYALNVPDGSGGAAAQLAQSYENTAGIVSYDIPHPGSSAEPTTVVPQQESGGQLLTNRTPAADEVGFGDADTYDAAEIHLPDAAVAKTLVSTEISPSTPGVSDPNNAAGAIVQGEYATFEYSVTIPARTTVSNATLADRGTLTNTAGQPVETRYVAGSAQYFAPGNATSTPDACGTGALAGFTCSDSASGELGFPATYTNRTAGDQVFRVQATYWVGDTNPGTLQNRAVLAYDDPAGGAQRTKAANAPVQAVEPKLAVTKSASRTTGVNVDQPVTFTIVVGNGASAPKSYDNVVTDRLPAGLRVDPASFTVNGAPLPQSSVGIAAGALDGSSGDIVWDSADIAELREVPGAVTLTYQAKLDPQAGAGQTYTNTVDVQGYTLPAAIDADHERGGALSASSAATVTADTAAITKHVRVQGSGAAFGPTASAPVGATAEYEVRVALQPYVNYYDVQLEDIGLKTSQPISNASVTLETAGGATADDTANWSIAASGGDTRTWEYTANGGTIASSADARVLVLRYDVLIAKDLVTDARVGNTANFMWKSSTAQNAGFQTLASSAGVDILRPQLTVAKGVKRTGATGAYTASANGQVDQRFTYEVRAVNGSGAGRSDAFNATITDQVPAGIVVDESTFKIGGVAAPAGAVSKSGSTITWSIPGPVAPGATVALTYEAAFSPSATLTSGAKRNTAGIAGYESFPTNGERFTSTQTAQATVTPLLPRVTLAKAAADTSKSAYAGEPFEWVLTATNAANGGAAQKVVLTDTLPANWTFTEVKRITVAGATVASTPPAGGANGPLVWTFGSDSIDASTPVVLQPGQSITIRYTATPKNPDALTAPGVGSANPHTNTLSAVTTDRRNATGSASGSYTGANAADSAFLRDANLHVEKRAVGGVTGTGAQATNLHGLATGAWVPGQGPVSGRYVQPQWRVTVTNQGPDASFGPFAFTDTTVQPSGVQTGAFSARYYASSNDATGSALPLTLNGDGSMAVGLTTTSLKADGSDRIVLTADVTAIDTATASAAQLSNTADVLGRTFEAQNRRGDNTSTAQQALSPIADLAIEKVVNTADPIVGSPITWGITVRNLGPSVSAASADAPITISDTVPEGVTGATPSSNADWSAALADGSAIPAAGVDAGTEIVWTYRGAAMPVGATAQVTLSGTLLSSQTGELLNTATVAPGATAEPAGGDGNNASEVGVTPDDRTALGVTKTRVVDDGGTWRPATADEPFVPGTAVSYRIDVANNGPADARAVRVTDTRPNGLSYSSHVGIDGAAWSDSHTATADAFDLQGSQAPQTTRSFVVTYDSSPSVLNTITNAVVASAENSGNEPEATDSTGSNRRADVSIAKSHTAPAAGEAVPAGGSVTYRLVVTNEGPSDSDAPIAVTDVLPDGFAYRAGTATVAVDGAAPVALEPTAVDGTLAWADATGGADLPLGAAAVIAFVADVDADLAPQAAVRNSADVSAPNDTDPANNHAEDEIDLVRSATMSVEKTADSGTALAGGTVDYTLQVTNAGPSAAPAQIADALPEGMTLVAISGDGWNCDASAPGTRSASCAYAEHDGLLPVGSSTLRVTAAVAPTVLAGVELENTATLTWSDSAGTRSDEDAATVAVVAEADLGIEKLVIDEPEGDAVADAGVLAGESIWYRLQVRNFGPSDAVGPIVVTDTLPLGVTVDESLAAVGPWSVQASDADAETPQVVTFTLAAGLPADTAADADRGIAPVIEFEARFAPTLAAGTLTNTAAVASETPEPSGDPHPNDDSAAVEVTRNADVRLEKGHIAAAPDEFEIGDTVVFTFDARNSGPSSSNTLTITDTLPAGLAYIDGSAAGDGWSVTGATPAADGATTVVAAYSGTVLPGASAPQLQLSARVTADIGTRTEVTNEACAASPEAPAPDSPAAPGCDDDAITVVPLADLLISKTLDERATPESGITAGEAIAWRIAPRNAGPSVSVSTGTAPITITDTLPAGVSQVADPSTEMWAATVERDGERAAFPARAGDTITWTFTGDELPVGSGEAFDGSAYDISLAGAIDASWTGGAIENTAEAVPGETRDPQGSNNASTATAAPGDATALRVAKTRVVLADGEWVVAAEQDPVPAFRPGDDVSYRVTVINDGPADARDVTVVDEVPEGLRYDSHESEGAAAWSRTAGGESSAGSSDDWDTFQLAGTQQRGAEHARSFIVTYGSDPAMPNGESFVNTVEASAANWRAADGGRAYASDDEGVAPTRSADLEIAKSHTAPAGTAAAVAGETAEYRLLVTNHGPSISDAPIAVTDELPAGFGYVAGSAAVAIAGGGAVPVEPAVSGGTLTWADPTVGLTLAPGQTVVITFTASIDADLAPGSGIENVALVDGPNDNNPLNDRAVDLIDVTGEADLALAKRVVSAPEDITAGAAVTWSLEPRNLGPSTARSTQAQPITVTDTLPAGVSALVQDPSTDLWRASFSNAGGWAAARAGDTITWTYTGAALAVGDEPDLALTGIVDAAWTGGEIVNTAAVRAGATADPEPANDTDDAAFSPGDRTSLTLWKTRVVQSDGAWVPAASVDPVPQVVPGTDVSYRITVRNDGSADAREVRVVDQAPEGLAFLAMASESGEWTRSAGGLGADGTANPGWDTFALAGTQQVGPEQLRSFIVTYRTDPALDVSEPLINRADATAANSANRPVADDASDEAARADLAIEKTSAQDRVNAGGIADYRLLVTNEGPSIARGPIEVVDALPVGMSYVPGSARVSVAGSPAEALEPAFARASGAERLTWTPIDAGASLAVGETVEITLQAAVADTVVSADGLANVASVSAADDENPANDVSSAVVRVDPVATLVTEKTVVGELRVGQIGEYRIAVENRGPTLDPGPITVTDALPAGLRFASSPDDTVQVSGSTVTWTLPQGLAVGERAEFALFVHVDQGAYPSVANSATVETPTAQTADAVLAASVTAPVAAAAGLATTGAGTAAFAALAALLMLLAGAGALLETRRRREREAGA</sequence>
<feature type="compositionally biased region" description="Polar residues" evidence="1">
    <location>
        <begin position="413"/>
        <end position="424"/>
    </location>
</feature>
<dbReference type="InterPro" id="IPR051172">
    <property type="entry name" value="Chlamydia_OmcB"/>
</dbReference>
<evidence type="ECO:0000313" key="5">
    <source>
        <dbReference type="Proteomes" id="UP000070810"/>
    </source>
</evidence>
<keyword evidence="2" id="KW-1133">Transmembrane helix</keyword>
<organism evidence="4 5">
    <name type="scientific">Leucobacter chromiiresistens</name>
    <dbReference type="NCBI Taxonomy" id="1079994"/>
    <lineage>
        <taxon>Bacteria</taxon>
        <taxon>Bacillati</taxon>
        <taxon>Actinomycetota</taxon>
        <taxon>Actinomycetes</taxon>
        <taxon>Micrococcales</taxon>
        <taxon>Microbacteriaceae</taxon>
        <taxon>Leucobacter</taxon>
    </lineage>
</organism>
<feature type="domain" description="DUF11" evidence="3">
    <location>
        <begin position="2333"/>
        <end position="2466"/>
    </location>
</feature>
<dbReference type="Pfam" id="PF01345">
    <property type="entry name" value="DUF11"/>
    <property type="match status" value="15"/>
</dbReference>
<feature type="compositionally biased region" description="Basic and acidic residues" evidence="1">
    <location>
        <begin position="216"/>
        <end position="227"/>
    </location>
</feature>
<evidence type="ECO:0000256" key="2">
    <source>
        <dbReference type="SAM" id="Phobius"/>
    </source>
</evidence>
<feature type="domain" description="DUF11" evidence="3">
    <location>
        <begin position="2772"/>
        <end position="2876"/>
    </location>
</feature>
<feature type="domain" description="DUF11" evidence="3">
    <location>
        <begin position="1252"/>
        <end position="1374"/>
    </location>
</feature>
<dbReference type="EMBL" id="LDRK01000031">
    <property type="protein sequence ID" value="KTR86042.1"/>
    <property type="molecule type" value="Genomic_DNA"/>
</dbReference>
<feature type="region of interest" description="Disordered" evidence="1">
    <location>
        <begin position="1029"/>
        <end position="1051"/>
    </location>
</feature>
<feature type="region of interest" description="Disordered" evidence="1">
    <location>
        <begin position="2173"/>
        <end position="2192"/>
    </location>
</feature>
<feature type="region of interest" description="Disordered" evidence="1">
    <location>
        <begin position="206"/>
        <end position="233"/>
    </location>
</feature>
<gene>
    <name evidence="4" type="ORF">NS354_06760</name>
</gene>
<feature type="domain" description="DUF11" evidence="3">
    <location>
        <begin position="1583"/>
        <end position="1695"/>
    </location>
</feature>
<protein>
    <recommendedName>
        <fullName evidence="3">DUF11 domain-containing protein</fullName>
    </recommendedName>
</protein>
<feature type="region of interest" description="Disordered" evidence="1">
    <location>
        <begin position="3120"/>
        <end position="3147"/>
    </location>
</feature>
<feature type="domain" description="DUF11" evidence="3">
    <location>
        <begin position="3218"/>
        <end position="3350"/>
    </location>
</feature>
<feature type="domain" description="DUF11" evidence="3">
    <location>
        <begin position="3660"/>
        <end position="3796"/>
    </location>
</feature>
<dbReference type="NCBIfam" id="TIGR01451">
    <property type="entry name" value="B_ant_repeat"/>
    <property type="match status" value="11"/>
</dbReference>
<feature type="region of interest" description="Disordered" evidence="1">
    <location>
        <begin position="411"/>
        <end position="433"/>
    </location>
</feature>
<dbReference type="Gene3D" id="2.60.40.740">
    <property type="match status" value="6"/>
</dbReference>
<keyword evidence="2" id="KW-0472">Membrane</keyword>
<keyword evidence="2" id="KW-0812">Transmembrane</keyword>
<reference evidence="4 5" key="1">
    <citation type="journal article" date="2016" name="Front. Microbiol.">
        <title>Genomic Resource of Rice Seed Associated Bacteria.</title>
        <authorList>
            <person name="Midha S."/>
            <person name="Bansal K."/>
            <person name="Sharma S."/>
            <person name="Kumar N."/>
            <person name="Patil P.P."/>
            <person name="Chaudhry V."/>
            <person name="Patil P.B."/>
        </authorList>
    </citation>
    <scope>NUCLEOTIDE SEQUENCE [LARGE SCALE GENOMIC DNA]</scope>
    <source>
        <strain evidence="4 5">NS354</strain>
    </source>
</reference>
<evidence type="ECO:0000256" key="1">
    <source>
        <dbReference type="SAM" id="MobiDB-lite"/>
    </source>
</evidence>
<evidence type="ECO:0000313" key="4">
    <source>
        <dbReference type="EMBL" id="KTR86042.1"/>
    </source>
</evidence>
<dbReference type="InterPro" id="IPR026466">
    <property type="entry name" value="Fim_isopep_form_D2_dom"/>
</dbReference>
<feature type="transmembrane region" description="Helical" evidence="2">
    <location>
        <begin position="3935"/>
        <end position="3954"/>
    </location>
</feature>
<name>A0A147ENE8_9MICO</name>
<feature type="domain" description="DUF11" evidence="3">
    <location>
        <begin position="3361"/>
        <end position="3500"/>
    </location>
</feature>
<feature type="domain" description="DUF11" evidence="3">
    <location>
        <begin position="265"/>
        <end position="332"/>
    </location>
</feature>
<feature type="region of interest" description="Disordered" evidence="1">
    <location>
        <begin position="3035"/>
        <end position="3054"/>
    </location>
</feature>
<feature type="domain" description="DUF11" evidence="3">
    <location>
        <begin position="2049"/>
        <end position="2187"/>
    </location>
</feature>
<comment type="caution">
    <text evidence="4">The sequence shown here is derived from an EMBL/GenBank/DDBJ whole genome shotgun (WGS) entry which is preliminary data.</text>
</comment>
<dbReference type="InterPro" id="IPR047589">
    <property type="entry name" value="DUF11_rpt"/>
</dbReference>
<dbReference type="PANTHER" id="PTHR34819:SF3">
    <property type="entry name" value="CELL SURFACE PROTEIN"/>
    <property type="match status" value="1"/>
</dbReference>
<dbReference type="PANTHER" id="PTHR34819">
    <property type="entry name" value="LARGE CYSTEINE-RICH PERIPLASMIC PROTEIN OMCB"/>
    <property type="match status" value="1"/>
</dbReference>
<evidence type="ECO:0000259" key="3">
    <source>
        <dbReference type="Pfam" id="PF01345"/>
    </source>
</evidence>
<proteinExistence type="predicted"/>
<feature type="compositionally biased region" description="Polar residues" evidence="1">
    <location>
        <begin position="3042"/>
        <end position="3052"/>
    </location>
</feature>
<feature type="domain" description="DUF11" evidence="3">
    <location>
        <begin position="2478"/>
        <end position="2600"/>
    </location>
</feature>
<dbReference type="Proteomes" id="UP000070810">
    <property type="component" value="Unassembled WGS sequence"/>
</dbReference>
<accession>A0A147ENE8</accession>
<feature type="compositionally biased region" description="Low complexity" evidence="1">
    <location>
        <begin position="3137"/>
        <end position="3146"/>
    </location>
</feature>